<evidence type="ECO:0000256" key="6">
    <source>
        <dbReference type="ARBA" id="ARBA00022989"/>
    </source>
</evidence>
<dbReference type="GO" id="GO:0005886">
    <property type="term" value="C:plasma membrane"/>
    <property type="evidence" value="ECO:0007669"/>
    <property type="project" value="UniProtKB-SubCell"/>
</dbReference>
<organism evidence="9 10">
    <name type="scientific">Pelagibaculum spongiae</name>
    <dbReference type="NCBI Taxonomy" id="2080658"/>
    <lineage>
        <taxon>Bacteria</taxon>
        <taxon>Pseudomonadati</taxon>
        <taxon>Pseudomonadota</taxon>
        <taxon>Gammaproteobacteria</taxon>
        <taxon>Oceanospirillales</taxon>
        <taxon>Pelagibaculum</taxon>
    </lineage>
</organism>
<evidence type="ECO:0000256" key="2">
    <source>
        <dbReference type="ARBA" id="ARBA00009142"/>
    </source>
</evidence>
<comment type="subcellular location">
    <subcellularLocation>
        <location evidence="1 8">Cell membrane</location>
        <topology evidence="1 8">Multi-pass membrane protein</topology>
    </subcellularLocation>
</comment>
<keyword evidence="5 8" id="KW-0812">Transmembrane</keyword>
<sequence>MSVFDQLSTTYLLFSGVIVLIASLVRGYSGFGFTAIAIAGLTIFLPPAQVIPAILLIEIIAGVSLLPSVFKYINYRQLGFTFFAALVSTPLGVFFLKNTHSDTISLVISVLVLIFTLLLWRGFRINDTSKTGRLLFSGATSGLVNGVAGVGGLPMVVFFLSGQQDIYQIRATLLSYLILLDIYTCLFATAAGVITYDVLALAAAAFIPAMIGTILGNKKFLKSPPEFFRKITLCFMAAIASVGIIREIL</sequence>
<keyword evidence="6 8" id="KW-1133">Transmembrane helix</keyword>
<feature type="transmembrane region" description="Helical" evidence="8">
    <location>
        <begin position="173"/>
        <end position="192"/>
    </location>
</feature>
<dbReference type="PANTHER" id="PTHR30269">
    <property type="entry name" value="TRANSMEMBRANE PROTEIN YFCA"/>
    <property type="match status" value="1"/>
</dbReference>
<dbReference type="InterPro" id="IPR052017">
    <property type="entry name" value="TSUP"/>
</dbReference>
<feature type="transmembrane region" description="Helical" evidence="8">
    <location>
        <begin position="103"/>
        <end position="123"/>
    </location>
</feature>
<dbReference type="Pfam" id="PF01925">
    <property type="entry name" value="TauE"/>
    <property type="match status" value="1"/>
</dbReference>
<evidence type="ECO:0000256" key="7">
    <source>
        <dbReference type="ARBA" id="ARBA00023136"/>
    </source>
</evidence>
<dbReference type="Proteomes" id="UP000244906">
    <property type="component" value="Unassembled WGS sequence"/>
</dbReference>
<dbReference type="RefSeq" id="WP_116689022.1">
    <property type="nucleotide sequence ID" value="NZ_CAWNYD010000014.1"/>
</dbReference>
<keyword evidence="7 8" id="KW-0472">Membrane</keyword>
<reference evidence="9 10" key="1">
    <citation type="submission" date="2018-04" db="EMBL/GenBank/DDBJ databases">
        <title>Thalassorhabdus spongiae gen. nov., sp. nov., isolated from a marine sponge in South-West Iceland.</title>
        <authorList>
            <person name="Knobloch S."/>
            <person name="Daussin A."/>
            <person name="Johannsson R."/>
            <person name="Marteinsson V.T."/>
        </authorList>
    </citation>
    <scope>NUCLEOTIDE SEQUENCE [LARGE SCALE GENOMIC DNA]</scope>
    <source>
        <strain evidence="9 10">Hp12</strain>
    </source>
</reference>
<evidence type="ECO:0000256" key="8">
    <source>
        <dbReference type="RuleBase" id="RU363041"/>
    </source>
</evidence>
<evidence type="ECO:0000256" key="1">
    <source>
        <dbReference type="ARBA" id="ARBA00004651"/>
    </source>
</evidence>
<feature type="transmembrane region" description="Helical" evidence="8">
    <location>
        <begin position="198"/>
        <end position="215"/>
    </location>
</feature>
<keyword evidence="4 8" id="KW-1003">Cell membrane</keyword>
<evidence type="ECO:0000313" key="10">
    <source>
        <dbReference type="Proteomes" id="UP000244906"/>
    </source>
</evidence>
<evidence type="ECO:0000256" key="5">
    <source>
        <dbReference type="ARBA" id="ARBA00022692"/>
    </source>
</evidence>
<evidence type="ECO:0000256" key="3">
    <source>
        <dbReference type="ARBA" id="ARBA00022448"/>
    </source>
</evidence>
<dbReference type="PANTHER" id="PTHR30269:SF37">
    <property type="entry name" value="MEMBRANE TRANSPORTER PROTEIN"/>
    <property type="match status" value="1"/>
</dbReference>
<feature type="transmembrane region" description="Helical" evidence="8">
    <location>
        <begin position="12"/>
        <end position="38"/>
    </location>
</feature>
<evidence type="ECO:0000313" key="9">
    <source>
        <dbReference type="EMBL" id="PVZ63938.1"/>
    </source>
</evidence>
<dbReference type="AlphaFoldDB" id="A0A2V1GWY2"/>
<keyword evidence="10" id="KW-1185">Reference proteome</keyword>
<comment type="similarity">
    <text evidence="2 8">Belongs to the 4-toluene sulfonate uptake permease (TSUP) (TC 2.A.102) family.</text>
</comment>
<proteinExistence type="inferred from homology"/>
<feature type="transmembrane region" description="Helical" evidence="8">
    <location>
        <begin position="76"/>
        <end position="96"/>
    </location>
</feature>
<dbReference type="EMBL" id="QDDL01000014">
    <property type="protein sequence ID" value="PVZ63938.1"/>
    <property type="molecule type" value="Genomic_DNA"/>
</dbReference>
<gene>
    <name evidence="9" type="ORF">DC094_20675</name>
</gene>
<protein>
    <recommendedName>
        <fullName evidence="8">Probable membrane transporter protein</fullName>
    </recommendedName>
</protein>
<keyword evidence="3" id="KW-0813">Transport</keyword>
<accession>A0A2V1GWY2</accession>
<evidence type="ECO:0000256" key="4">
    <source>
        <dbReference type="ARBA" id="ARBA00022475"/>
    </source>
</evidence>
<name>A0A2V1GWY2_9GAMM</name>
<dbReference type="OrthoDB" id="5739612at2"/>
<comment type="caution">
    <text evidence="9">The sequence shown here is derived from an EMBL/GenBank/DDBJ whole genome shotgun (WGS) entry which is preliminary data.</text>
</comment>
<feature type="transmembrane region" description="Helical" evidence="8">
    <location>
        <begin position="143"/>
        <end position="161"/>
    </location>
</feature>
<dbReference type="InterPro" id="IPR002781">
    <property type="entry name" value="TM_pro_TauE-like"/>
</dbReference>